<dbReference type="InterPro" id="IPR013818">
    <property type="entry name" value="Lipase"/>
</dbReference>
<evidence type="ECO:0000259" key="5">
    <source>
        <dbReference type="Pfam" id="PF00151"/>
    </source>
</evidence>
<comment type="similarity">
    <text evidence="2 4">Belongs to the AB hydrolase superfamily. Lipase family.</text>
</comment>
<proteinExistence type="inferred from homology"/>
<accession>A0ABM0KFB7</accession>
<dbReference type="GeneID" id="101993288"/>
<name>A0ABM0KFB7_MICOH</name>
<dbReference type="PRINTS" id="PR00821">
    <property type="entry name" value="TAGLIPASE"/>
</dbReference>
<dbReference type="Proteomes" id="UP000694915">
    <property type="component" value="Chromosome 2"/>
</dbReference>
<keyword evidence="6" id="KW-1185">Reference proteome</keyword>
<reference evidence="7" key="1">
    <citation type="submission" date="2025-08" db="UniProtKB">
        <authorList>
            <consortium name="RefSeq"/>
        </authorList>
    </citation>
    <scope>IDENTIFICATION</scope>
</reference>
<dbReference type="InterPro" id="IPR000734">
    <property type="entry name" value="TAG_lipase"/>
</dbReference>
<dbReference type="PANTHER" id="PTHR11610">
    <property type="entry name" value="LIPASE"/>
    <property type="match status" value="1"/>
</dbReference>
<dbReference type="Pfam" id="PF00151">
    <property type="entry name" value="Lipase"/>
    <property type="match status" value="1"/>
</dbReference>
<dbReference type="RefSeq" id="XP_005345330.1">
    <property type="nucleotide sequence ID" value="XM_005345273.1"/>
</dbReference>
<sequence length="460" mass="52164">MYCVVQDNKRILIVITIKTNRKCLEFSKLNAMYSLKDLFITNLKISLMMYTRYNSTCAEPLFGSNNSLNAHFNLSKKTVWIIHGFRPLGSAPVWLPMFIEAFLKEEDVNLIVVDWNHGAATFLYRRAVKNTRKVAASLSVSIQNLLNHGASLDNFHFIGMSLGAHISGFVGKLFHGQLGRITGLDPAGPNFSRKPADSRLDYTDAKFVDVIHTDSNALGIVEPLGHIDFYPNGGKQQPGCPANLFSGVNYIKCDHQRAVYLFLASFETNCSFVSFPCPSYEDYKNGLCVDCGNLSKDSCPRLGNQAKPWWKDLKEKTEGWPFRTIAFLDTSSKNPFCAYYFSLSIVPYNKTVKDGSISFSVLSQHDQFSHPRLYEKSKPFDNLKEFKILALFKRDIVNISCIYITYMPSSDSYCSTCQYKFQSLMLKSLTNPERYVHTAHTTSVRIWTAHLLERYANIAC</sequence>
<gene>
    <name evidence="7" type="primary">Lipi</name>
</gene>
<organism evidence="6 7">
    <name type="scientific">Microtus ochrogaster</name>
    <name type="common">Prairie vole</name>
    <dbReference type="NCBI Taxonomy" id="79684"/>
    <lineage>
        <taxon>Eukaryota</taxon>
        <taxon>Metazoa</taxon>
        <taxon>Chordata</taxon>
        <taxon>Craniata</taxon>
        <taxon>Vertebrata</taxon>
        <taxon>Euteleostomi</taxon>
        <taxon>Mammalia</taxon>
        <taxon>Eutheria</taxon>
        <taxon>Euarchontoglires</taxon>
        <taxon>Glires</taxon>
        <taxon>Rodentia</taxon>
        <taxon>Myomorpha</taxon>
        <taxon>Muroidea</taxon>
        <taxon>Cricetidae</taxon>
        <taxon>Arvicolinae</taxon>
        <taxon>Microtus</taxon>
    </lineage>
</organism>
<keyword evidence="3" id="KW-0964">Secreted</keyword>
<dbReference type="CDD" id="cd00707">
    <property type="entry name" value="Pancreat_lipase_like"/>
    <property type="match status" value="1"/>
</dbReference>
<evidence type="ECO:0000256" key="3">
    <source>
        <dbReference type="ARBA" id="ARBA00022525"/>
    </source>
</evidence>
<feature type="domain" description="Lipase" evidence="5">
    <location>
        <begin position="38"/>
        <end position="336"/>
    </location>
</feature>
<evidence type="ECO:0000256" key="1">
    <source>
        <dbReference type="ARBA" id="ARBA00004613"/>
    </source>
</evidence>
<comment type="subcellular location">
    <subcellularLocation>
        <location evidence="1">Secreted</location>
    </subcellularLocation>
</comment>
<evidence type="ECO:0000313" key="6">
    <source>
        <dbReference type="Proteomes" id="UP000694915"/>
    </source>
</evidence>
<dbReference type="InterPro" id="IPR016272">
    <property type="entry name" value="Lipase_LIPH"/>
</dbReference>
<dbReference type="PANTHER" id="PTHR11610:SF103">
    <property type="entry name" value="LIPASE MEMBER I"/>
    <property type="match status" value="1"/>
</dbReference>
<dbReference type="InterPro" id="IPR029058">
    <property type="entry name" value="AB_hydrolase_fold"/>
</dbReference>
<dbReference type="InterPro" id="IPR033906">
    <property type="entry name" value="Lipase_N"/>
</dbReference>
<dbReference type="SUPFAM" id="SSF53474">
    <property type="entry name" value="alpha/beta-Hydrolases"/>
    <property type="match status" value="1"/>
</dbReference>
<dbReference type="Gene3D" id="3.40.50.1820">
    <property type="entry name" value="alpha/beta hydrolase"/>
    <property type="match status" value="1"/>
</dbReference>
<evidence type="ECO:0000256" key="4">
    <source>
        <dbReference type="RuleBase" id="RU004262"/>
    </source>
</evidence>
<evidence type="ECO:0000256" key="2">
    <source>
        <dbReference type="ARBA" id="ARBA00010701"/>
    </source>
</evidence>
<evidence type="ECO:0000313" key="7">
    <source>
        <dbReference type="RefSeq" id="XP_005345330.1"/>
    </source>
</evidence>
<protein>
    <submittedName>
        <fullName evidence="7">Lipase member I</fullName>
    </submittedName>
</protein>
<dbReference type="PIRSF" id="PIRSF000865">
    <property type="entry name" value="Lipoprotein_lipase_LIPH"/>
    <property type="match status" value="1"/>
</dbReference>